<keyword evidence="3" id="KW-1185">Reference proteome</keyword>
<dbReference type="AlphaFoldDB" id="A0A4Q9UZK9"/>
<evidence type="ECO:0000313" key="2">
    <source>
        <dbReference type="EMBL" id="TBW21463.1"/>
    </source>
</evidence>
<feature type="transmembrane region" description="Helical" evidence="1">
    <location>
        <begin position="50"/>
        <end position="71"/>
    </location>
</feature>
<protein>
    <submittedName>
        <fullName evidence="2">Uncharacterized protein</fullName>
    </submittedName>
</protein>
<feature type="transmembrane region" description="Helical" evidence="1">
    <location>
        <begin position="83"/>
        <end position="116"/>
    </location>
</feature>
<proteinExistence type="predicted"/>
<gene>
    <name evidence="2" type="ORF">EZJ44_05830</name>
</gene>
<name>A0A4Q9UZK9_9ACTO</name>
<evidence type="ECO:0000313" key="3">
    <source>
        <dbReference type="Proteomes" id="UP000293036"/>
    </source>
</evidence>
<feature type="transmembrane region" description="Helical" evidence="1">
    <location>
        <begin position="155"/>
        <end position="176"/>
    </location>
</feature>
<evidence type="ECO:0000256" key="1">
    <source>
        <dbReference type="SAM" id="Phobius"/>
    </source>
</evidence>
<keyword evidence="1" id="KW-1133">Transmembrane helix</keyword>
<dbReference type="Proteomes" id="UP000293036">
    <property type="component" value="Unassembled WGS sequence"/>
</dbReference>
<dbReference type="EMBL" id="SJDT01000004">
    <property type="protein sequence ID" value="TBW21463.1"/>
    <property type="molecule type" value="Genomic_DNA"/>
</dbReference>
<sequence>MTEHNNEQPEAASYHLDDGEFAGLSFLYVRALLSIAAATFLAVGAVTAPWGMILVVMAFGSLLILGWPMLLNLPNRPTARSAMGVAFLLLIAAGIWGSLILTALAAAVGIVVVFVAEMLRSADAFRRLEQIAGTYLGITLLTSLSLWIHTTLLPGGIRVAVMLALVSGIVAIIYAFQSRTLEFVSLVNGVVVGTASALILALPWWSGIMAGIAVPLAFQLTQRAVSDVLRQGRLLSNIARSFVPFSALGMVALAIGLIVD</sequence>
<organism evidence="2 3">
    <name type="scientific">Arcanobacterium bovis</name>
    <dbReference type="NCBI Taxonomy" id="2529275"/>
    <lineage>
        <taxon>Bacteria</taxon>
        <taxon>Bacillati</taxon>
        <taxon>Actinomycetota</taxon>
        <taxon>Actinomycetes</taxon>
        <taxon>Actinomycetales</taxon>
        <taxon>Actinomycetaceae</taxon>
        <taxon>Arcanobacterium</taxon>
    </lineage>
</organism>
<dbReference type="OrthoDB" id="9824860at2"/>
<feature type="transmembrane region" description="Helical" evidence="1">
    <location>
        <begin position="128"/>
        <end position="149"/>
    </location>
</feature>
<reference evidence="2 3" key="1">
    <citation type="submission" date="2019-02" db="EMBL/GenBank/DDBJ databases">
        <title>Arcanobacterium bovis sp. nov., isolated from the milk of a cow with mastitis.</title>
        <authorList>
            <person name="Sammra O."/>
            <person name="Foster G."/>
            <person name="Hassan A."/>
            <person name="Alssahen M."/>
            <person name="Laemmler C."/>
            <person name="Borowiak M."/>
            <person name="Malorny B."/>
            <person name="Abdulmawjood A."/>
        </authorList>
    </citation>
    <scope>NUCLEOTIDE SEQUENCE [LARGE SCALE GENOMIC DNA]</scope>
    <source>
        <strain evidence="2 3">C605018/01/1</strain>
    </source>
</reference>
<dbReference type="RefSeq" id="WP_131281249.1">
    <property type="nucleotide sequence ID" value="NZ_JBHSLR010000006.1"/>
</dbReference>
<comment type="caution">
    <text evidence="2">The sequence shown here is derived from an EMBL/GenBank/DDBJ whole genome shotgun (WGS) entry which is preliminary data.</text>
</comment>
<feature type="transmembrane region" description="Helical" evidence="1">
    <location>
        <begin position="238"/>
        <end position="259"/>
    </location>
</feature>
<accession>A0A4Q9UZK9</accession>
<keyword evidence="1" id="KW-0472">Membrane</keyword>
<keyword evidence="1" id="KW-0812">Transmembrane</keyword>
<feature type="transmembrane region" description="Helical" evidence="1">
    <location>
        <begin position="21"/>
        <end position="43"/>
    </location>
</feature>